<keyword evidence="2" id="KW-1185">Reference proteome</keyword>
<dbReference type="Proteomes" id="UP001321498">
    <property type="component" value="Chromosome"/>
</dbReference>
<accession>A0ABN6XS41</accession>
<gene>
    <name evidence="1" type="ORF">GCM10025866_21620</name>
</gene>
<reference evidence="2" key="1">
    <citation type="journal article" date="2019" name="Int. J. Syst. Evol. Microbiol.">
        <title>The Global Catalogue of Microorganisms (GCM) 10K type strain sequencing project: providing services to taxonomists for standard genome sequencing and annotation.</title>
        <authorList>
            <consortium name="The Broad Institute Genomics Platform"/>
            <consortium name="The Broad Institute Genome Sequencing Center for Infectious Disease"/>
            <person name="Wu L."/>
            <person name="Ma J."/>
        </authorList>
    </citation>
    <scope>NUCLEOTIDE SEQUENCE [LARGE SCALE GENOMIC DNA]</scope>
    <source>
        <strain evidence="2">NBRC 108725</strain>
    </source>
</reference>
<evidence type="ECO:0000313" key="2">
    <source>
        <dbReference type="Proteomes" id="UP001321498"/>
    </source>
</evidence>
<protein>
    <submittedName>
        <fullName evidence="1">Uncharacterized protein</fullName>
    </submittedName>
</protein>
<name>A0ABN6XS41_9MICO</name>
<sequence>MSIASRRSASARRVRVVAGVQRVVVGEAQDLGVVLDHGDPEALRDLDQLRHRGLVAAEVRGHQHGALGALQIGDELVHELFGRGDRGHRRPLGRRGLRARHHLGEHLARAGEVDGASGCARRELEAAQHELRHIAPGPDVVAPLHVLADERVLVGGVLQVVDVGVAGSGQLTLERVGREPREDEHGHPRPRGVVHRAAQVGGAHVRVDEHRLRASRDGGVAVRGAQRRVLVRAQDHGGRVDPALPVGGEGLDDCGMVAAEVGEQVLDARIPQRLDEQRGRRRGLRHP</sequence>
<organism evidence="1 2">
    <name type="scientific">Naasia aerilata</name>
    <dbReference type="NCBI Taxonomy" id="1162966"/>
    <lineage>
        <taxon>Bacteria</taxon>
        <taxon>Bacillati</taxon>
        <taxon>Actinomycetota</taxon>
        <taxon>Actinomycetes</taxon>
        <taxon>Micrococcales</taxon>
        <taxon>Microbacteriaceae</taxon>
        <taxon>Naasia</taxon>
    </lineage>
</organism>
<evidence type="ECO:0000313" key="1">
    <source>
        <dbReference type="EMBL" id="BDZ46253.1"/>
    </source>
</evidence>
<proteinExistence type="predicted"/>
<dbReference type="EMBL" id="AP027731">
    <property type="protein sequence ID" value="BDZ46253.1"/>
    <property type="molecule type" value="Genomic_DNA"/>
</dbReference>